<organism evidence="3 4">
    <name type="scientific">Lutimaribacter pacificus</name>
    <dbReference type="NCBI Taxonomy" id="391948"/>
    <lineage>
        <taxon>Bacteria</taxon>
        <taxon>Pseudomonadati</taxon>
        <taxon>Pseudomonadota</taxon>
        <taxon>Alphaproteobacteria</taxon>
        <taxon>Rhodobacterales</taxon>
        <taxon>Roseobacteraceae</taxon>
        <taxon>Lutimaribacter</taxon>
    </lineage>
</organism>
<feature type="transmembrane region" description="Helical" evidence="1">
    <location>
        <begin position="120"/>
        <end position="141"/>
    </location>
</feature>
<keyword evidence="4" id="KW-1185">Reference proteome</keyword>
<keyword evidence="1" id="KW-0472">Membrane</keyword>
<reference evidence="3 4" key="1">
    <citation type="submission" date="2016-11" db="EMBL/GenBank/DDBJ databases">
        <authorList>
            <person name="Varghese N."/>
            <person name="Submissions S."/>
        </authorList>
    </citation>
    <scope>NUCLEOTIDE SEQUENCE [LARGE SCALE GENOMIC DNA]</scope>
    <source>
        <strain evidence="3 4">DSM 29620</strain>
    </source>
</reference>
<protein>
    <submittedName>
        <fullName evidence="3">Tripartite tricarboxylate transporter TctB family protein</fullName>
    </submittedName>
</protein>
<evidence type="ECO:0000256" key="1">
    <source>
        <dbReference type="SAM" id="Phobius"/>
    </source>
</evidence>
<feature type="transmembrane region" description="Helical" evidence="1">
    <location>
        <begin position="40"/>
        <end position="58"/>
    </location>
</feature>
<evidence type="ECO:0000259" key="2">
    <source>
        <dbReference type="Pfam" id="PF07331"/>
    </source>
</evidence>
<feature type="transmembrane region" description="Helical" evidence="1">
    <location>
        <begin position="79"/>
        <end position="108"/>
    </location>
</feature>
<feature type="transmembrane region" description="Helical" evidence="1">
    <location>
        <begin position="7"/>
        <end position="28"/>
    </location>
</feature>
<proteinExistence type="predicted"/>
<keyword evidence="1" id="KW-0812">Transmembrane</keyword>
<dbReference type="RefSeq" id="WP_188129285.1">
    <property type="nucleotide sequence ID" value="NZ_FNIO01000012.1"/>
</dbReference>
<name>A0A1H0N7E5_9RHOB</name>
<dbReference type="AlphaFoldDB" id="A0A1H0N7E5"/>
<keyword evidence="1" id="KW-1133">Transmembrane helix</keyword>
<dbReference type="Pfam" id="PF07331">
    <property type="entry name" value="TctB"/>
    <property type="match status" value="1"/>
</dbReference>
<accession>A0A1H0N7E5</accession>
<feature type="domain" description="DUF1468" evidence="2">
    <location>
        <begin position="7"/>
        <end position="142"/>
    </location>
</feature>
<sequence length="146" mass="15485">MRRANAISGFVLAAIAILALLVVIPWQIENGPAGMMSPRLVPQLMMGAVLVLSVLLVLTNLEPAGRDDPPPFSREELRALALISGVFAVSITLYLTIGALAFGSVLVAGTLVVLGERRPLIVAGMPVALMLLLWVLFYKILGTAIL</sequence>
<gene>
    <name evidence="3" type="ORF">SAMN05444142_11154</name>
</gene>
<evidence type="ECO:0000313" key="4">
    <source>
        <dbReference type="Proteomes" id="UP000324252"/>
    </source>
</evidence>
<dbReference type="InterPro" id="IPR009936">
    <property type="entry name" value="DUF1468"/>
</dbReference>
<evidence type="ECO:0000313" key="3">
    <source>
        <dbReference type="EMBL" id="SHK86244.1"/>
    </source>
</evidence>
<dbReference type="EMBL" id="FQZZ01000011">
    <property type="protein sequence ID" value="SHK86244.1"/>
    <property type="molecule type" value="Genomic_DNA"/>
</dbReference>
<dbReference type="Proteomes" id="UP000324252">
    <property type="component" value="Unassembled WGS sequence"/>
</dbReference>